<proteinExistence type="predicted"/>
<dbReference type="EMBL" id="FOFV01000003">
    <property type="protein sequence ID" value="SEQ52626.1"/>
    <property type="molecule type" value="Genomic_DNA"/>
</dbReference>
<keyword evidence="2" id="KW-1185">Reference proteome</keyword>
<reference evidence="2" key="1">
    <citation type="submission" date="2016-10" db="EMBL/GenBank/DDBJ databases">
        <authorList>
            <person name="Varghese N."/>
            <person name="Submissions S."/>
        </authorList>
    </citation>
    <scope>NUCLEOTIDE SEQUENCE [LARGE SCALE GENOMIC DNA]</scope>
    <source>
        <strain evidence="2">DSM 44437</strain>
    </source>
</reference>
<gene>
    <name evidence="1" type="ORF">SAMN04488000_103242</name>
</gene>
<evidence type="ECO:0000313" key="1">
    <source>
        <dbReference type="EMBL" id="SEQ52626.1"/>
    </source>
</evidence>
<dbReference type="Proteomes" id="UP000199503">
    <property type="component" value="Unassembled WGS sequence"/>
</dbReference>
<sequence>MATTAVSAAIGDPVTVPRNVTDVASNVGNLGDVTGVGHVGDIGDISGGLGDVNLGGVLSDLDLSL</sequence>
<evidence type="ECO:0000313" key="2">
    <source>
        <dbReference type="Proteomes" id="UP000199503"/>
    </source>
</evidence>
<organism evidence="1 2">
    <name type="scientific">Lentzea albida</name>
    <dbReference type="NCBI Taxonomy" id="65499"/>
    <lineage>
        <taxon>Bacteria</taxon>
        <taxon>Bacillati</taxon>
        <taxon>Actinomycetota</taxon>
        <taxon>Actinomycetes</taxon>
        <taxon>Pseudonocardiales</taxon>
        <taxon>Pseudonocardiaceae</taxon>
        <taxon>Lentzea</taxon>
    </lineage>
</organism>
<name>A0A1H9GR98_9PSEU</name>
<protein>
    <submittedName>
        <fullName evidence="1">Uncharacterized protein</fullName>
    </submittedName>
</protein>
<accession>A0A1H9GR98</accession>
<dbReference type="RefSeq" id="WP_089913289.1">
    <property type="nucleotide sequence ID" value="NZ_FOFV01000003.1"/>
</dbReference>
<dbReference type="AlphaFoldDB" id="A0A1H9GR98"/>